<dbReference type="EMBL" id="JBANRG010000124">
    <property type="protein sequence ID" value="KAK7434441.1"/>
    <property type="molecule type" value="Genomic_DNA"/>
</dbReference>
<keyword evidence="2" id="KW-1185">Reference proteome</keyword>
<proteinExistence type="predicted"/>
<reference evidence="1 2" key="1">
    <citation type="submission" date="2024-01" db="EMBL/GenBank/DDBJ databases">
        <title>A draft genome for the cacao thread blight pathogen Marasmiellus scandens.</title>
        <authorList>
            <person name="Baruah I.K."/>
            <person name="Leung J."/>
            <person name="Bukari Y."/>
            <person name="Amoako-Attah I."/>
            <person name="Meinhardt L.W."/>
            <person name="Bailey B.A."/>
            <person name="Cohen S.P."/>
        </authorList>
    </citation>
    <scope>NUCLEOTIDE SEQUENCE [LARGE SCALE GENOMIC DNA]</scope>
    <source>
        <strain evidence="1 2">GH-19</strain>
    </source>
</reference>
<dbReference type="Proteomes" id="UP001498398">
    <property type="component" value="Unassembled WGS sequence"/>
</dbReference>
<protein>
    <submittedName>
        <fullName evidence="1">Uncharacterized protein</fullName>
    </submittedName>
</protein>
<gene>
    <name evidence="1" type="ORF">VKT23_020211</name>
</gene>
<evidence type="ECO:0000313" key="1">
    <source>
        <dbReference type="EMBL" id="KAK7434441.1"/>
    </source>
</evidence>
<organism evidence="1 2">
    <name type="scientific">Marasmiellus scandens</name>
    <dbReference type="NCBI Taxonomy" id="2682957"/>
    <lineage>
        <taxon>Eukaryota</taxon>
        <taxon>Fungi</taxon>
        <taxon>Dikarya</taxon>
        <taxon>Basidiomycota</taxon>
        <taxon>Agaricomycotina</taxon>
        <taxon>Agaricomycetes</taxon>
        <taxon>Agaricomycetidae</taxon>
        <taxon>Agaricales</taxon>
        <taxon>Marasmiineae</taxon>
        <taxon>Omphalotaceae</taxon>
        <taxon>Marasmiellus</taxon>
    </lineage>
</organism>
<sequence>MRPPQTPSRCLLALAIESPTKKSKVEAKVLIDDRHSTSPTSDDAVEEQENLEDLRTQFVGEVESSESAFYLFCV</sequence>
<accession>A0ABR1IJJ6</accession>
<name>A0ABR1IJJ6_9AGAR</name>
<comment type="caution">
    <text evidence="1">The sequence shown here is derived from an EMBL/GenBank/DDBJ whole genome shotgun (WGS) entry which is preliminary data.</text>
</comment>
<evidence type="ECO:0000313" key="2">
    <source>
        <dbReference type="Proteomes" id="UP001498398"/>
    </source>
</evidence>